<reference evidence="1 2" key="1">
    <citation type="submission" date="2024-06" db="EMBL/GenBank/DDBJ databases">
        <title>Sorghum-associated microbial communities from plants grown in Nebraska, USA.</title>
        <authorList>
            <person name="Schachtman D."/>
        </authorList>
    </citation>
    <scope>NUCLEOTIDE SEQUENCE [LARGE SCALE GENOMIC DNA]</scope>
    <source>
        <strain evidence="1 2">1288</strain>
    </source>
</reference>
<dbReference type="Proteomes" id="UP001549104">
    <property type="component" value="Unassembled WGS sequence"/>
</dbReference>
<proteinExistence type="predicted"/>
<evidence type="ECO:0000313" key="1">
    <source>
        <dbReference type="EMBL" id="MET3656760.1"/>
    </source>
</evidence>
<dbReference type="Pfam" id="PF04978">
    <property type="entry name" value="MST"/>
    <property type="match status" value="1"/>
</dbReference>
<organism evidence="1 2">
    <name type="scientific">Sporosarcina psychrophila</name>
    <name type="common">Bacillus psychrophilus</name>
    <dbReference type="NCBI Taxonomy" id="1476"/>
    <lineage>
        <taxon>Bacteria</taxon>
        <taxon>Bacillati</taxon>
        <taxon>Bacillota</taxon>
        <taxon>Bacilli</taxon>
        <taxon>Bacillales</taxon>
        <taxon>Caryophanaceae</taxon>
        <taxon>Sporosarcina</taxon>
    </lineage>
</organism>
<dbReference type="EMBL" id="JBEPME010000002">
    <property type="protein sequence ID" value="MET3656760.1"/>
    <property type="molecule type" value="Genomic_DNA"/>
</dbReference>
<dbReference type="InterPro" id="IPR007061">
    <property type="entry name" value="MST-like"/>
</dbReference>
<accession>A0ABV2K6P5</accession>
<dbReference type="SUPFAM" id="SSF109854">
    <property type="entry name" value="DinB/YfiT-like putative metalloenzymes"/>
    <property type="match status" value="1"/>
</dbReference>
<dbReference type="InterPro" id="IPR034660">
    <property type="entry name" value="DinB/YfiT-like"/>
</dbReference>
<evidence type="ECO:0000313" key="2">
    <source>
        <dbReference type="Proteomes" id="UP001549104"/>
    </source>
</evidence>
<gene>
    <name evidence="1" type="ORF">ABIC55_001847</name>
</gene>
<keyword evidence="2" id="KW-1185">Reference proteome</keyword>
<name>A0ABV2K6P5_SPOPS</name>
<sequence>MENNTIFLIDQKEGLSLEFSKLVSMMDYTRVTTIREIESLTVEELDFLYGEESNSIGMLLAHMISVEKAYQIFTFENRDITDDDSSTLNPGLDLGNSARDQIKGNSIDFYLEQLAETRNKTIETFKTLKDEWLFEQMSFWDGLPTNNYFKWFHVFEDELNHRGQIRIIKKMINKPKGR</sequence>
<protein>
    <submittedName>
        <fullName evidence="1">Damage-inducible protein DinB</fullName>
    </submittedName>
</protein>
<comment type="caution">
    <text evidence="1">The sequence shown here is derived from an EMBL/GenBank/DDBJ whole genome shotgun (WGS) entry which is preliminary data.</text>
</comment>
<dbReference type="Gene3D" id="1.20.120.450">
    <property type="entry name" value="dinb family like domain"/>
    <property type="match status" value="1"/>
</dbReference>